<comment type="caution">
    <text evidence="1">The sequence shown here is derived from an EMBL/GenBank/DDBJ whole genome shotgun (WGS) entry which is preliminary data.</text>
</comment>
<organism evidence="1 2">
    <name type="scientific">Alicycliphilus denitrificans</name>
    <dbReference type="NCBI Taxonomy" id="179636"/>
    <lineage>
        <taxon>Bacteria</taxon>
        <taxon>Pseudomonadati</taxon>
        <taxon>Pseudomonadota</taxon>
        <taxon>Betaproteobacteria</taxon>
        <taxon>Burkholderiales</taxon>
        <taxon>Comamonadaceae</taxon>
        <taxon>Alicycliphilus</taxon>
    </lineage>
</organism>
<proteinExistence type="predicted"/>
<dbReference type="Proteomes" id="UP000216225">
    <property type="component" value="Unassembled WGS sequence"/>
</dbReference>
<reference evidence="1 2" key="1">
    <citation type="submission" date="2018-09" db="EMBL/GenBank/DDBJ databases">
        <title>Genome comparison of Alicycliphilus sp. BQ1, a polyurethanolytic bacterium, with its closest phylogenetic relatives Alicycliphilus denitrificans BC and K601, unable to attack polyurethane.</title>
        <authorList>
            <person name="Loza-Tavera H."/>
            <person name="Lozano L."/>
            <person name="Cevallos M."/>
            <person name="Maya-Lucas O."/>
            <person name="Garcia-Mena J."/>
            <person name="Hernandez J."/>
        </authorList>
    </citation>
    <scope>NUCLEOTIDE SEQUENCE [LARGE SCALE GENOMIC DNA]</scope>
    <source>
        <strain evidence="1 2">BQ1</strain>
    </source>
</reference>
<name>A0A3R7FH03_9BURK</name>
<protein>
    <submittedName>
        <fullName evidence="1">Uncharacterized protein</fullName>
    </submittedName>
</protein>
<dbReference type="AlphaFoldDB" id="A0A3R7FH03"/>
<evidence type="ECO:0000313" key="1">
    <source>
        <dbReference type="EMBL" id="RKJ98676.1"/>
    </source>
</evidence>
<gene>
    <name evidence="1" type="ORF">CE154_002630</name>
</gene>
<dbReference type="RefSeq" id="WP_094434914.1">
    <property type="nucleotide sequence ID" value="NZ_NKDB02000001.1"/>
</dbReference>
<sequence length="443" mass="48581">MTTELALWQPDSGQLIPQTAKTPKQIATYAAQLSVKDKNQIVAAFDAGHFEMGMNYLWGKTVTALKKELSTVGVGLLGEMLGKVNVDEDDDVDEILTTRDAIRLAGELGVVSATDALRLQHTYEIVTHFSQLSPDENENEHIDEVEALASLKACIKSVLGRPKVEVAKKFVEFRGALEGETLAADDTRVEMLRGSPYFFCKLTINVLMNAAKRNIGAQLEHALANINVILPAIWEKLRDAERWQVGQTYAETYANGKATSTSGLKSALLKVKGFDYVPENLRSETFIKAAEAVISAHEGLNNFYNEAAPVSNLAKLGSTIPTPALPTCATALLAVCLGNRYGVAWSAQPEAARVLSNLSQDRWQYYLNQVLPSDVRILGKLSDDKPVTNWIELVDKHDLSELQIKHKLVSRLLKAAADNSRSKVKDAASALLQDFYGKTPKKS</sequence>
<accession>A0A3R7FH03</accession>
<evidence type="ECO:0000313" key="2">
    <source>
        <dbReference type="Proteomes" id="UP000216225"/>
    </source>
</evidence>
<dbReference type="EMBL" id="NKDB02000001">
    <property type="protein sequence ID" value="RKJ98676.1"/>
    <property type="molecule type" value="Genomic_DNA"/>
</dbReference>